<comment type="subunit">
    <text evidence="5">Monomer.</text>
</comment>
<dbReference type="EC" id="2.4.99.17" evidence="5"/>
<protein>
    <recommendedName>
        <fullName evidence="5">S-adenosylmethionine:tRNA ribosyltransferase-isomerase</fullName>
        <ecNumber evidence="5">2.4.99.17</ecNumber>
    </recommendedName>
    <alternativeName>
        <fullName evidence="5">Queuosine biosynthesis protein QueA</fullName>
    </alternativeName>
</protein>
<dbReference type="Gene3D" id="2.40.10.240">
    <property type="entry name" value="QueA-like"/>
    <property type="match status" value="1"/>
</dbReference>
<dbReference type="PANTHER" id="PTHR30307:SF0">
    <property type="entry name" value="S-ADENOSYLMETHIONINE:TRNA RIBOSYLTRANSFERASE-ISOMERASE"/>
    <property type="match status" value="1"/>
</dbReference>
<dbReference type="Pfam" id="PF02547">
    <property type="entry name" value="Queuosine_synth"/>
    <property type="match status" value="1"/>
</dbReference>
<dbReference type="NCBIfam" id="TIGR00113">
    <property type="entry name" value="queA"/>
    <property type="match status" value="1"/>
</dbReference>
<keyword evidence="4 5" id="KW-0671">Queuosine biosynthesis</keyword>
<dbReference type="GO" id="GO:0051075">
    <property type="term" value="F:S-adenosylmethionine:tRNA ribosyltransferase-isomerase activity"/>
    <property type="evidence" value="ECO:0007669"/>
    <property type="project" value="UniProtKB-EC"/>
</dbReference>
<dbReference type="InterPro" id="IPR042119">
    <property type="entry name" value="QueA_dom2"/>
</dbReference>
<comment type="pathway">
    <text evidence="5">tRNA modification; tRNA-queuosine biosynthesis.</text>
</comment>
<dbReference type="EMBL" id="PCRK01000023">
    <property type="protein sequence ID" value="PIP19760.1"/>
    <property type="molecule type" value="Genomic_DNA"/>
</dbReference>
<evidence type="ECO:0000256" key="5">
    <source>
        <dbReference type="HAMAP-Rule" id="MF_00113"/>
    </source>
</evidence>
<dbReference type="AlphaFoldDB" id="A0A2G9YKJ4"/>
<organism evidence="6 7">
    <name type="scientific">Candidatus Sherwoodlollariibacterium unditelluris</name>
    <dbReference type="NCBI Taxonomy" id="1974757"/>
    <lineage>
        <taxon>Bacteria</taxon>
        <taxon>Pseudomonadati</taxon>
        <taxon>Candidatus Omnitrophota</taxon>
        <taxon>Candidatus Sherwoodlollariibacterium</taxon>
    </lineage>
</organism>
<dbReference type="InterPro" id="IPR042118">
    <property type="entry name" value="QueA_dom1"/>
</dbReference>
<comment type="subcellular location">
    <subcellularLocation>
        <location evidence="5">Cytoplasm</location>
    </subcellularLocation>
</comment>
<accession>A0A2G9YKJ4</accession>
<proteinExistence type="inferred from homology"/>
<dbReference type="PANTHER" id="PTHR30307">
    <property type="entry name" value="S-ADENOSYLMETHIONINE:TRNA RIBOSYLTRANSFERASE-ISOMERASE"/>
    <property type="match status" value="1"/>
</dbReference>
<dbReference type="GO" id="GO:0008616">
    <property type="term" value="P:tRNA queuosine(34) biosynthetic process"/>
    <property type="evidence" value="ECO:0007669"/>
    <property type="project" value="UniProtKB-UniRule"/>
</dbReference>
<sequence>MKLSDFDYNLPKELIAQYPLKERQKARLLVVNRVDGSIEHRLFEDILTYLKENDLLVLNNTKVLACRLMGRKATGGKVEVLLTRRKTGSIFEALIQPSRTKTGEKIIFAEGNISGIISGRGEISFKPEDANTIYQFGQVPLPLYIKREPEDLDKVYYQTVYAQKEGAIASPTAGLHFTEELLKEIALRRIDIAYLTLHIGVGTFKPVKSDDITQHKMEPEYFKVPLEAQEKIEKARKNKTRIIAVGTTSLRVLEVYAQGAKEGYTDLFIYPGYKFQIADCLLTNFHLPKTTLFMLVCAFSATNRGGSLPCRQAGASDGAGLELMKKAYQEAVDKKYRFYSYGDAMLII</sequence>
<evidence type="ECO:0000256" key="4">
    <source>
        <dbReference type="ARBA" id="ARBA00022785"/>
    </source>
</evidence>
<dbReference type="SUPFAM" id="SSF111337">
    <property type="entry name" value="QueA-like"/>
    <property type="match status" value="1"/>
</dbReference>
<evidence type="ECO:0000256" key="3">
    <source>
        <dbReference type="ARBA" id="ARBA00022691"/>
    </source>
</evidence>
<gene>
    <name evidence="5" type="primary">queA</name>
    <name evidence="6" type="ORF">COX41_01220</name>
</gene>
<dbReference type="InterPro" id="IPR036100">
    <property type="entry name" value="QueA_sf"/>
</dbReference>
<comment type="similarity">
    <text evidence="5">Belongs to the QueA family.</text>
</comment>
<keyword evidence="6" id="KW-0413">Isomerase</keyword>
<dbReference type="HAMAP" id="MF_00113">
    <property type="entry name" value="QueA"/>
    <property type="match status" value="1"/>
</dbReference>
<comment type="caution">
    <text evidence="6">The sequence shown here is derived from an EMBL/GenBank/DDBJ whole genome shotgun (WGS) entry which is preliminary data.</text>
</comment>
<dbReference type="NCBIfam" id="NF001140">
    <property type="entry name" value="PRK00147.1"/>
    <property type="match status" value="1"/>
</dbReference>
<dbReference type="UniPathway" id="UPA00392"/>
<keyword evidence="1 5" id="KW-0963">Cytoplasm</keyword>
<dbReference type="Proteomes" id="UP000231292">
    <property type="component" value="Unassembled WGS sequence"/>
</dbReference>
<dbReference type="GO" id="GO:0005737">
    <property type="term" value="C:cytoplasm"/>
    <property type="evidence" value="ECO:0007669"/>
    <property type="project" value="UniProtKB-SubCell"/>
</dbReference>
<comment type="function">
    <text evidence="5">Transfers and isomerizes the ribose moiety from AdoMet to the 7-aminomethyl group of 7-deazaguanine (preQ1-tRNA) to give epoxyqueuosine (oQ-tRNA).</text>
</comment>
<keyword evidence="3 5" id="KW-0949">S-adenosyl-L-methionine</keyword>
<evidence type="ECO:0000256" key="1">
    <source>
        <dbReference type="ARBA" id="ARBA00022490"/>
    </source>
</evidence>
<comment type="catalytic activity">
    <reaction evidence="5">
        <text>7-aminomethyl-7-carbaguanosine(34) in tRNA + S-adenosyl-L-methionine = epoxyqueuosine(34) in tRNA + adenine + L-methionine + 2 H(+)</text>
        <dbReference type="Rhea" id="RHEA:32155"/>
        <dbReference type="Rhea" id="RHEA-COMP:10342"/>
        <dbReference type="Rhea" id="RHEA-COMP:18582"/>
        <dbReference type="ChEBI" id="CHEBI:15378"/>
        <dbReference type="ChEBI" id="CHEBI:16708"/>
        <dbReference type="ChEBI" id="CHEBI:57844"/>
        <dbReference type="ChEBI" id="CHEBI:59789"/>
        <dbReference type="ChEBI" id="CHEBI:82833"/>
        <dbReference type="ChEBI" id="CHEBI:194443"/>
        <dbReference type="EC" id="2.4.99.17"/>
    </reaction>
</comment>
<evidence type="ECO:0000256" key="2">
    <source>
        <dbReference type="ARBA" id="ARBA00022679"/>
    </source>
</evidence>
<keyword evidence="2 5" id="KW-0808">Transferase</keyword>
<reference evidence="6 7" key="1">
    <citation type="submission" date="2017-09" db="EMBL/GenBank/DDBJ databases">
        <title>Depth-based differentiation of microbial function through sediment-hosted aquifers and enrichment of novel symbionts in the deep terrestrial subsurface.</title>
        <authorList>
            <person name="Probst A.J."/>
            <person name="Ladd B."/>
            <person name="Jarett J.K."/>
            <person name="Geller-Mcgrath D.E."/>
            <person name="Sieber C.M."/>
            <person name="Emerson J.B."/>
            <person name="Anantharaman K."/>
            <person name="Thomas B.C."/>
            <person name="Malmstrom R."/>
            <person name="Stieglmeier M."/>
            <person name="Klingl A."/>
            <person name="Woyke T."/>
            <person name="Ryan C.M."/>
            <person name="Banfield J.F."/>
        </authorList>
    </citation>
    <scope>NUCLEOTIDE SEQUENCE [LARGE SCALE GENOMIC DNA]</scope>
    <source>
        <strain evidence="6">CG23_combo_of_CG06-09_8_20_14_all_41_10</strain>
    </source>
</reference>
<name>A0A2G9YKJ4_9BACT</name>
<evidence type="ECO:0000313" key="6">
    <source>
        <dbReference type="EMBL" id="PIP19760.1"/>
    </source>
</evidence>
<dbReference type="Gene3D" id="3.40.1780.10">
    <property type="entry name" value="QueA-like"/>
    <property type="match status" value="1"/>
</dbReference>
<evidence type="ECO:0000313" key="7">
    <source>
        <dbReference type="Proteomes" id="UP000231292"/>
    </source>
</evidence>
<dbReference type="InterPro" id="IPR003699">
    <property type="entry name" value="QueA"/>
</dbReference>